<reference evidence="1 2" key="1">
    <citation type="submission" date="2019-11" db="EMBL/GenBank/DDBJ databases">
        <title>Identification of a novel strain.</title>
        <authorList>
            <person name="Xu Q."/>
            <person name="Wang G."/>
        </authorList>
    </citation>
    <scope>NUCLEOTIDE SEQUENCE [LARGE SCALE GENOMIC DNA]</scope>
    <source>
        <strain evidence="2">xq</strain>
    </source>
</reference>
<dbReference type="Proteomes" id="UP000440694">
    <property type="component" value="Unassembled WGS sequence"/>
</dbReference>
<dbReference type="RefSeq" id="WP_154739929.1">
    <property type="nucleotide sequence ID" value="NZ_WMBQ01000002.1"/>
</dbReference>
<name>A0A6I3KNQ2_9HYPH</name>
<gene>
    <name evidence="1" type="ORF">GIW81_13640</name>
</gene>
<protein>
    <submittedName>
        <fullName evidence="1">Uncharacterized protein</fullName>
    </submittedName>
</protein>
<keyword evidence="2" id="KW-1185">Reference proteome</keyword>
<dbReference type="EMBL" id="WMBQ01000002">
    <property type="protein sequence ID" value="MTD95377.1"/>
    <property type="molecule type" value="Genomic_DNA"/>
</dbReference>
<accession>A0A6I3KNQ2</accession>
<evidence type="ECO:0000313" key="2">
    <source>
        <dbReference type="Proteomes" id="UP000440694"/>
    </source>
</evidence>
<proteinExistence type="predicted"/>
<organism evidence="1 2">
    <name type="scientific">Hyphomicrobium album</name>
    <dbReference type="NCBI Taxonomy" id="2665159"/>
    <lineage>
        <taxon>Bacteria</taxon>
        <taxon>Pseudomonadati</taxon>
        <taxon>Pseudomonadota</taxon>
        <taxon>Alphaproteobacteria</taxon>
        <taxon>Hyphomicrobiales</taxon>
        <taxon>Hyphomicrobiaceae</taxon>
        <taxon>Hyphomicrobium</taxon>
    </lineage>
</organism>
<comment type="caution">
    <text evidence="1">The sequence shown here is derived from an EMBL/GenBank/DDBJ whole genome shotgun (WGS) entry which is preliminary data.</text>
</comment>
<evidence type="ECO:0000313" key="1">
    <source>
        <dbReference type="EMBL" id="MTD95377.1"/>
    </source>
</evidence>
<dbReference type="AlphaFoldDB" id="A0A6I3KNQ2"/>
<sequence>MTIQTPKPITAAETVGEFFTEARLDALNAALAAHGVDASRIITIFEVPGQSVANARLPRYHVLYRKP</sequence>